<evidence type="ECO:0000313" key="2">
    <source>
        <dbReference type="EMBL" id="CAB9519426.1"/>
    </source>
</evidence>
<feature type="compositionally biased region" description="Acidic residues" evidence="1">
    <location>
        <begin position="134"/>
        <end position="144"/>
    </location>
</feature>
<comment type="caution">
    <text evidence="2">The sequence shown here is derived from an EMBL/GenBank/DDBJ whole genome shotgun (WGS) entry which is preliminary data.</text>
</comment>
<sequence length="190" mass="21155">MSNIHRFGTREVSFAMHHHDDDNEFNQGDIVSERSIAKIESVVSRAMDHVNLQHEDKTLYIILHPMLHLVGFAGVLEEMIETKMGTIVESSDNKILVQAENFQKLTIVLVDEQLLSRATAAAATTAATTAIGTIEEEDGEDDEPTFSHNDSLERGDDGSESSYEDFSNQGLTQEVSAANTWFELPAHMYD</sequence>
<evidence type="ECO:0000313" key="3">
    <source>
        <dbReference type="Proteomes" id="UP001153069"/>
    </source>
</evidence>
<keyword evidence="3" id="KW-1185">Reference proteome</keyword>
<name>A0A9N8EDG5_9STRA</name>
<proteinExistence type="predicted"/>
<dbReference type="EMBL" id="CAICTM010001014">
    <property type="protein sequence ID" value="CAB9519426.1"/>
    <property type="molecule type" value="Genomic_DNA"/>
</dbReference>
<reference evidence="2" key="1">
    <citation type="submission" date="2020-06" db="EMBL/GenBank/DDBJ databases">
        <authorList>
            <consortium name="Plant Systems Biology data submission"/>
        </authorList>
    </citation>
    <scope>NUCLEOTIDE SEQUENCE</scope>
    <source>
        <strain evidence="2">D6</strain>
    </source>
</reference>
<evidence type="ECO:0000256" key="1">
    <source>
        <dbReference type="SAM" id="MobiDB-lite"/>
    </source>
</evidence>
<organism evidence="2 3">
    <name type="scientific">Seminavis robusta</name>
    <dbReference type="NCBI Taxonomy" id="568900"/>
    <lineage>
        <taxon>Eukaryota</taxon>
        <taxon>Sar</taxon>
        <taxon>Stramenopiles</taxon>
        <taxon>Ochrophyta</taxon>
        <taxon>Bacillariophyta</taxon>
        <taxon>Bacillariophyceae</taxon>
        <taxon>Bacillariophycidae</taxon>
        <taxon>Naviculales</taxon>
        <taxon>Naviculaceae</taxon>
        <taxon>Seminavis</taxon>
    </lineage>
</organism>
<protein>
    <submittedName>
        <fullName evidence="2">Uncharacterized protein</fullName>
    </submittedName>
</protein>
<gene>
    <name evidence="2" type="ORF">SEMRO_1016_G231590.1</name>
</gene>
<dbReference type="Proteomes" id="UP001153069">
    <property type="component" value="Unassembled WGS sequence"/>
</dbReference>
<accession>A0A9N8EDG5</accession>
<dbReference type="AlphaFoldDB" id="A0A9N8EDG5"/>
<feature type="region of interest" description="Disordered" evidence="1">
    <location>
        <begin position="133"/>
        <end position="169"/>
    </location>
</feature>